<dbReference type="GO" id="GO:1990281">
    <property type="term" value="C:efflux pump complex"/>
    <property type="evidence" value="ECO:0007669"/>
    <property type="project" value="TreeGrafter"/>
</dbReference>
<dbReference type="Pfam" id="PF25967">
    <property type="entry name" value="RND-MFP_C"/>
    <property type="match status" value="1"/>
</dbReference>
<evidence type="ECO:0000259" key="7">
    <source>
        <dbReference type="Pfam" id="PF25967"/>
    </source>
</evidence>
<dbReference type="InterPro" id="IPR006143">
    <property type="entry name" value="RND_pump_MFP"/>
</dbReference>
<sequence length="388" mass="41210">MRLVKKMRPLRVWAVGLFGVACVAGAVGCAKPPAKAPPPPREIEVVNLAPSEVRDTGEYLGTLQSRQSVTLLPQVAGYVRAIHVKPGQKVEAGAPLIDVDARGETAAVENARAQRSSREVDLELARRTMTRTEALHKEGLASAQELERVQAQVQAAEAAARAAGAQLTQREVQLQFHVVRAPFAGTVGDIVVRVGDSVGLSTVLTSVAQADVLEVSVSVPSERARSLRTDTPLEILDSRGKVLLTSSVFFIAPQADPRTQLVEVRAAFRNTSGLRPSELVRARLVYSTRQALQLPVLAVVRQSGQPFALVVREKEGKTVVERRPIQLGTLGEMAYVVESGLKAGEQVAVTSLQSLRDGAQVKVKPAAAVRMGKELSAGASGGAVGGSR</sequence>
<dbReference type="Gene3D" id="1.10.287.470">
    <property type="entry name" value="Helix hairpin bin"/>
    <property type="match status" value="1"/>
</dbReference>
<keyword evidence="9" id="KW-1185">Reference proteome</keyword>
<evidence type="ECO:0000256" key="1">
    <source>
        <dbReference type="ARBA" id="ARBA00004196"/>
    </source>
</evidence>
<feature type="domain" description="Multidrug resistance protein MdtA-like barrel-sandwich hybrid" evidence="6">
    <location>
        <begin position="68"/>
        <end position="198"/>
    </location>
</feature>
<dbReference type="InterPro" id="IPR058625">
    <property type="entry name" value="MdtA-like_BSH"/>
</dbReference>
<feature type="domain" description="Multidrug resistance protein MdtA-like C-terminal permuted SH3" evidence="7">
    <location>
        <begin position="291"/>
        <end position="353"/>
    </location>
</feature>
<keyword evidence="3" id="KW-0813">Transport</keyword>
<evidence type="ECO:0000313" key="8">
    <source>
        <dbReference type="EMBL" id="SEK81860.1"/>
    </source>
</evidence>
<feature type="chain" id="PRO_5010209315" evidence="4">
    <location>
        <begin position="27"/>
        <end position="388"/>
    </location>
</feature>
<dbReference type="RefSeq" id="WP_075005544.1">
    <property type="nucleotide sequence ID" value="NZ_FOAP01000002.1"/>
</dbReference>
<dbReference type="AlphaFoldDB" id="A0A1H7K5X6"/>
<dbReference type="PANTHER" id="PTHR30469:SF39">
    <property type="entry name" value="SLL0180 PROTEIN"/>
    <property type="match status" value="1"/>
</dbReference>
<evidence type="ECO:0000313" key="9">
    <source>
        <dbReference type="Proteomes" id="UP000182719"/>
    </source>
</evidence>
<evidence type="ECO:0000259" key="6">
    <source>
        <dbReference type="Pfam" id="PF25917"/>
    </source>
</evidence>
<dbReference type="Gene3D" id="2.40.420.20">
    <property type="match status" value="1"/>
</dbReference>
<dbReference type="Gene3D" id="2.40.50.100">
    <property type="match status" value="1"/>
</dbReference>
<accession>A0A1H7K5X6</accession>
<dbReference type="Pfam" id="PF25917">
    <property type="entry name" value="BSH_RND"/>
    <property type="match status" value="1"/>
</dbReference>
<dbReference type="PANTHER" id="PTHR30469">
    <property type="entry name" value="MULTIDRUG RESISTANCE PROTEIN MDTA"/>
    <property type="match status" value="1"/>
</dbReference>
<feature type="signal peptide" evidence="4">
    <location>
        <begin position="1"/>
        <end position="26"/>
    </location>
</feature>
<dbReference type="Gene3D" id="2.40.30.170">
    <property type="match status" value="1"/>
</dbReference>
<comment type="subcellular location">
    <subcellularLocation>
        <location evidence="1">Cell envelope</location>
    </subcellularLocation>
</comment>
<gene>
    <name evidence="8" type="ORF">SAMN05444354_102431</name>
</gene>
<evidence type="ECO:0000256" key="3">
    <source>
        <dbReference type="ARBA" id="ARBA00022448"/>
    </source>
</evidence>
<organism evidence="8 9">
    <name type="scientific">Stigmatella aurantiaca</name>
    <dbReference type="NCBI Taxonomy" id="41"/>
    <lineage>
        <taxon>Bacteria</taxon>
        <taxon>Pseudomonadati</taxon>
        <taxon>Myxococcota</taxon>
        <taxon>Myxococcia</taxon>
        <taxon>Myxococcales</taxon>
        <taxon>Cystobacterineae</taxon>
        <taxon>Archangiaceae</taxon>
        <taxon>Stigmatella</taxon>
    </lineage>
</organism>
<evidence type="ECO:0000259" key="5">
    <source>
        <dbReference type="Pfam" id="PF25876"/>
    </source>
</evidence>
<protein>
    <submittedName>
        <fullName evidence="8">RND family efflux transporter, MFP subunit</fullName>
    </submittedName>
</protein>
<dbReference type="InterPro" id="IPR058624">
    <property type="entry name" value="MdtA-like_HH"/>
</dbReference>
<evidence type="ECO:0000256" key="2">
    <source>
        <dbReference type="ARBA" id="ARBA00009477"/>
    </source>
</evidence>
<name>A0A1H7K5X6_STIAU</name>
<dbReference type="OrthoDB" id="5379451at2"/>
<dbReference type="EMBL" id="FOAP01000002">
    <property type="protein sequence ID" value="SEK81860.1"/>
    <property type="molecule type" value="Genomic_DNA"/>
</dbReference>
<dbReference type="Proteomes" id="UP000182719">
    <property type="component" value="Unassembled WGS sequence"/>
</dbReference>
<dbReference type="NCBIfam" id="TIGR01730">
    <property type="entry name" value="RND_mfp"/>
    <property type="match status" value="1"/>
</dbReference>
<proteinExistence type="inferred from homology"/>
<reference evidence="9" key="1">
    <citation type="submission" date="2016-10" db="EMBL/GenBank/DDBJ databases">
        <authorList>
            <person name="Varghese N."/>
            <person name="Submissions S."/>
        </authorList>
    </citation>
    <scope>NUCLEOTIDE SEQUENCE [LARGE SCALE GENOMIC DNA]</scope>
    <source>
        <strain evidence="9">DSM 17044</strain>
    </source>
</reference>
<dbReference type="GO" id="GO:0015562">
    <property type="term" value="F:efflux transmembrane transporter activity"/>
    <property type="evidence" value="ECO:0007669"/>
    <property type="project" value="TreeGrafter"/>
</dbReference>
<dbReference type="SUPFAM" id="SSF111369">
    <property type="entry name" value="HlyD-like secretion proteins"/>
    <property type="match status" value="1"/>
</dbReference>
<feature type="domain" description="Multidrug resistance protein MdtA-like alpha-helical hairpin" evidence="5">
    <location>
        <begin position="109"/>
        <end position="176"/>
    </location>
</feature>
<keyword evidence="4" id="KW-0732">Signal</keyword>
<dbReference type="PROSITE" id="PS51257">
    <property type="entry name" value="PROKAR_LIPOPROTEIN"/>
    <property type="match status" value="1"/>
</dbReference>
<dbReference type="InterPro" id="IPR058627">
    <property type="entry name" value="MdtA-like_C"/>
</dbReference>
<comment type="similarity">
    <text evidence="2">Belongs to the membrane fusion protein (MFP) (TC 8.A.1) family.</text>
</comment>
<dbReference type="Pfam" id="PF25876">
    <property type="entry name" value="HH_MFP_RND"/>
    <property type="match status" value="1"/>
</dbReference>
<evidence type="ECO:0000256" key="4">
    <source>
        <dbReference type="SAM" id="SignalP"/>
    </source>
</evidence>